<sequence length="639" mass="73063">MGVMSESERLKQTLLKRGELFEDPEFPAVQSSIFYHQAPPLQFVWKRPKEICTDPIFVLDGPNQHDITPGRLGDRWFVACIGCLSITKGLFYRVVPADQNFLPSDYAGIFRFRFWWSGEWREVVIDDRLPTVNNKLVFVHSQHSNQFWAALLEKAYAKLHGSYEALKYGCSLDGMVDLTGGVTESISVRHDSTACGRILSKLLSMTDIVTAVVYQQTQMAVEKVELVNGDQIQLVRLRNPLGTSSDYVGSWSENSSEWNEVSSEEKQIIMYRSFGDGEFWMNYQDFVKTFSTLEVVYLDTETSKDEPTFRTKTPWHMKLCHGHWLRGVSAGGCRNNADTFHANPQYQLILSDTQEVLISLNQHSVLEPKVIGFSLYQMSKSSCEMLGRSFFKKIKSLVNSQYSNSRQISMKCHLEQGGYVLIPTTFEPGQETSFTLRVYSTKLIKLKLLDCIPAAVKPAIMKAPPSFDSKVSSYETIFLQLADEHKSVNVFELQELLEACLPNDYVKSCANLEVCRQMVLTLDKVGSGRLKFTDYKNLMCSLKYWQTTFKNHTKGTTGILRAERLKEALFDIGFQLNMESLSLLVFHYMRKDGTLRFGDFVSCILRLSMAFAIFERKDPLQNGYIKLNLSEWLKVSLQY</sequence>
<dbReference type="SUPFAM" id="SSF54001">
    <property type="entry name" value="Cysteine proteinases"/>
    <property type="match status" value="1"/>
</dbReference>
<keyword evidence="4" id="KW-1185">Reference proteome</keyword>
<dbReference type="Gene3D" id="1.10.238.10">
    <property type="entry name" value="EF-hand"/>
    <property type="match status" value="1"/>
</dbReference>
<dbReference type="Gene3D" id="3.90.70.10">
    <property type="entry name" value="Cysteine proteinases"/>
    <property type="match status" value="1"/>
</dbReference>
<evidence type="ECO:0000256" key="1">
    <source>
        <dbReference type="ARBA" id="ARBA00007623"/>
    </source>
</evidence>
<dbReference type="SUPFAM" id="SSF49758">
    <property type="entry name" value="Calpain large subunit, middle domain (domain III)"/>
    <property type="match status" value="1"/>
</dbReference>
<feature type="domain" description="Calpain catalytic" evidence="3">
    <location>
        <begin position="20"/>
        <end position="299"/>
    </location>
</feature>
<dbReference type="CDD" id="cd00044">
    <property type="entry name" value="CysPc"/>
    <property type="match status" value="1"/>
</dbReference>
<dbReference type="SUPFAM" id="SSF47473">
    <property type="entry name" value="EF-hand"/>
    <property type="match status" value="1"/>
</dbReference>
<organism evidence="4 5">
    <name type="scientific">Limulus polyphemus</name>
    <name type="common">Atlantic horseshoe crab</name>
    <dbReference type="NCBI Taxonomy" id="6850"/>
    <lineage>
        <taxon>Eukaryota</taxon>
        <taxon>Metazoa</taxon>
        <taxon>Ecdysozoa</taxon>
        <taxon>Arthropoda</taxon>
        <taxon>Chelicerata</taxon>
        <taxon>Merostomata</taxon>
        <taxon>Xiphosura</taxon>
        <taxon>Limulidae</taxon>
        <taxon>Limulus</taxon>
    </lineage>
</organism>
<evidence type="ECO:0000313" key="4">
    <source>
        <dbReference type="Proteomes" id="UP000694941"/>
    </source>
</evidence>
<dbReference type="InterPro" id="IPR001300">
    <property type="entry name" value="Peptidase_C2_calpain_cat"/>
</dbReference>
<evidence type="ECO:0000313" key="5">
    <source>
        <dbReference type="RefSeq" id="XP_022241080.1"/>
    </source>
</evidence>
<reference evidence="5" key="1">
    <citation type="submission" date="2025-08" db="UniProtKB">
        <authorList>
            <consortium name="RefSeq"/>
        </authorList>
    </citation>
    <scope>IDENTIFICATION</scope>
    <source>
        <tissue evidence="5">Muscle</tissue>
    </source>
</reference>
<dbReference type="GeneID" id="106458680"/>
<dbReference type="InterPro" id="IPR038765">
    <property type="entry name" value="Papain-like_cys_pep_sf"/>
</dbReference>
<dbReference type="Pfam" id="PF00648">
    <property type="entry name" value="Peptidase_C2"/>
    <property type="match status" value="1"/>
</dbReference>
<evidence type="ECO:0000256" key="2">
    <source>
        <dbReference type="PROSITE-ProRule" id="PRU00239"/>
    </source>
</evidence>
<dbReference type="RefSeq" id="XP_022241080.1">
    <property type="nucleotide sequence ID" value="XM_022385372.1"/>
</dbReference>
<dbReference type="InterPro" id="IPR022684">
    <property type="entry name" value="Calpain_cysteine_protease"/>
</dbReference>
<dbReference type="CDD" id="cd00214">
    <property type="entry name" value="Calpain_III"/>
    <property type="match status" value="1"/>
</dbReference>
<dbReference type="Proteomes" id="UP000694941">
    <property type="component" value="Unplaced"/>
</dbReference>
<dbReference type="PROSITE" id="PS50203">
    <property type="entry name" value="CALPAIN_CAT"/>
    <property type="match status" value="1"/>
</dbReference>
<gene>
    <name evidence="5" type="primary">LOC106458680</name>
</gene>
<accession>A0ABM1SBS5</accession>
<dbReference type="PANTHER" id="PTHR10183:SF394">
    <property type="entry name" value="CALPAIN-C"/>
    <property type="match status" value="1"/>
</dbReference>
<dbReference type="PRINTS" id="PR00704">
    <property type="entry name" value="CALPAIN"/>
</dbReference>
<dbReference type="InterPro" id="IPR022683">
    <property type="entry name" value="Calpain_III"/>
</dbReference>
<dbReference type="InterPro" id="IPR036213">
    <property type="entry name" value="Calpain_III_sf"/>
</dbReference>
<dbReference type="PANTHER" id="PTHR10183">
    <property type="entry name" value="CALPAIN"/>
    <property type="match status" value="1"/>
</dbReference>
<dbReference type="InterPro" id="IPR022682">
    <property type="entry name" value="Calpain_domain_III"/>
</dbReference>
<dbReference type="SMART" id="SM00230">
    <property type="entry name" value="CysPc"/>
    <property type="match status" value="1"/>
</dbReference>
<proteinExistence type="inferred from homology"/>
<name>A0ABM1SBS5_LIMPO</name>
<evidence type="ECO:0000259" key="3">
    <source>
        <dbReference type="PROSITE" id="PS50203"/>
    </source>
</evidence>
<protein>
    <submittedName>
        <fullName evidence="5">Calpain-C-like</fullName>
    </submittedName>
</protein>
<dbReference type="InterPro" id="IPR033883">
    <property type="entry name" value="C2_III"/>
</dbReference>
<dbReference type="Pfam" id="PF01067">
    <property type="entry name" value="Calpain_III"/>
    <property type="match status" value="1"/>
</dbReference>
<dbReference type="SMART" id="SM00720">
    <property type="entry name" value="calpain_III"/>
    <property type="match status" value="1"/>
</dbReference>
<dbReference type="InterPro" id="IPR011992">
    <property type="entry name" value="EF-hand-dom_pair"/>
</dbReference>
<comment type="caution">
    <text evidence="2">Lacks conserved residue(s) required for the propagation of feature annotation.</text>
</comment>
<dbReference type="Gene3D" id="2.60.120.380">
    <property type="match status" value="1"/>
</dbReference>
<comment type="similarity">
    <text evidence="1">Belongs to the peptidase C2 family.</text>
</comment>